<comment type="subunit">
    <text evidence="7">Monomer. Binds directly to the core enzyme of the DNA-dependent RNA polymerase and to nascent RNA.</text>
</comment>
<dbReference type="InterPro" id="IPR003029">
    <property type="entry name" value="S1_domain"/>
</dbReference>
<keyword evidence="6 7" id="KW-0804">Transcription</keyword>
<feature type="compositionally biased region" description="Basic and acidic residues" evidence="8">
    <location>
        <begin position="402"/>
        <end position="411"/>
    </location>
</feature>
<dbReference type="PANTHER" id="PTHR22648">
    <property type="entry name" value="TRANSCRIPTION TERMINATION FACTOR NUSA"/>
    <property type="match status" value="1"/>
</dbReference>
<dbReference type="GO" id="GO:0031564">
    <property type="term" value="P:transcription antitermination"/>
    <property type="evidence" value="ECO:0007669"/>
    <property type="project" value="UniProtKB-UniRule"/>
</dbReference>
<dbReference type="EMBL" id="MGJL01000019">
    <property type="protein sequence ID" value="OGN07790.1"/>
    <property type="molecule type" value="Genomic_DNA"/>
</dbReference>
<evidence type="ECO:0000313" key="11">
    <source>
        <dbReference type="Proteomes" id="UP000178023"/>
    </source>
</evidence>
<evidence type="ECO:0000256" key="1">
    <source>
        <dbReference type="ARBA" id="ARBA00022472"/>
    </source>
</evidence>
<dbReference type="Pfam" id="PF26594">
    <property type="entry name" value="KH_NusA_2nd"/>
    <property type="match status" value="1"/>
</dbReference>
<dbReference type="SMART" id="SM00316">
    <property type="entry name" value="S1"/>
    <property type="match status" value="1"/>
</dbReference>
<dbReference type="InterPro" id="IPR036555">
    <property type="entry name" value="NusA_N_sf"/>
</dbReference>
<organism evidence="10 11">
    <name type="scientific">Candidatus Yanofskybacteria bacterium RIFCSPHIGHO2_01_FULL_45_42</name>
    <dbReference type="NCBI Taxonomy" id="1802671"/>
    <lineage>
        <taxon>Bacteria</taxon>
        <taxon>Candidatus Yanofskyibacteriota</taxon>
    </lineage>
</organism>
<name>A0A1F8F5C3_9BACT</name>
<dbReference type="FunFam" id="3.30.300.20:FF:000005">
    <property type="entry name" value="Transcription termination/antitermination protein NusA"/>
    <property type="match status" value="1"/>
</dbReference>
<dbReference type="Proteomes" id="UP000178023">
    <property type="component" value="Unassembled WGS sequence"/>
</dbReference>
<dbReference type="SUPFAM" id="SSF54814">
    <property type="entry name" value="Prokaryotic type KH domain (KH-domain type II)"/>
    <property type="match status" value="2"/>
</dbReference>
<evidence type="ECO:0000313" key="10">
    <source>
        <dbReference type="EMBL" id="OGN07790.1"/>
    </source>
</evidence>
<dbReference type="PROSITE" id="PS50126">
    <property type="entry name" value="S1"/>
    <property type="match status" value="1"/>
</dbReference>
<dbReference type="HAMAP" id="MF_00945_B">
    <property type="entry name" value="NusA_B"/>
    <property type="match status" value="1"/>
</dbReference>
<dbReference type="InterPro" id="IPR015946">
    <property type="entry name" value="KH_dom-like_a/b"/>
</dbReference>
<keyword evidence="2 7" id="KW-0963">Cytoplasm</keyword>
<dbReference type="InterPro" id="IPR013735">
    <property type="entry name" value="TF_NusA_N"/>
</dbReference>
<dbReference type="InterPro" id="IPR009019">
    <property type="entry name" value="KH_sf_prok-type"/>
</dbReference>
<dbReference type="Gene3D" id="2.40.50.140">
    <property type="entry name" value="Nucleic acid-binding proteins"/>
    <property type="match status" value="1"/>
</dbReference>
<evidence type="ECO:0000259" key="9">
    <source>
        <dbReference type="PROSITE" id="PS50126"/>
    </source>
</evidence>
<accession>A0A1F8F5C3</accession>
<comment type="similarity">
    <text evidence="7">Belongs to the NusA family.</text>
</comment>
<dbReference type="AlphaFoldDB" id="A0A1F8F5C3"/>
<dbReference type="NCBIfam" id="TIGR01953">
    <property type="entry name" value="NusA"/>
    <property type="match status" value="1"/>
</dbReference>
<comment type="subcellular location">
    <subcellularLocation>
        <location evidence="7">Cytoplasm</location>
    </subcellularLocation>
</comment>
<dbReference type="InterPro" id="IPR058582">
    <property type="entry name" value="KH_NusA_2nd"/>
</dbReference>
<sequence length="438" mass="48473">MFDTKQFSSAIKQIAEERGIPEKTIMEAIEAALAAAYKRDYGKKGQIIRVKLDIENNQLMVTQSHYVVEGVDEEGYIVGSLPHKALEEHAEAGEVMRERINMIPGEDEEDREIKIKFNPEKHILLEDALKIKKNAKIGDEIMESLESKTDFGRIAAQTAKQVIIQELREAEREAIFSEFKGRENEIVSGAVQRREGPLVFVDVGKTNAILPPTEQIFSDNYRIGQRLRFMILRVDDSSRGPMIVLSRASPKLVLGLFKMEVPEIDSGAVEIKTIAREAGSRTKIAVASTEDGVDPIGSLVGQKGVRVQTVINELSGEKIDIILWSEKEKEFIANALSPSKVLNVELIDENRKHALVEVSDDQFSLAIGKKGQNVRLAAKLTGWKIDVRSPRENLSFTEAEPEAAKETKTEEGSTTVVETTAGDTAKEADTAGDNSSSQ</sequence>
<proteinExistence type="inferred from homology"/>
<evidence type="ECO:0000256" key="8">
    <source>
        <dbReference type="SAM" id="MobiDB-lite"/>
    </source>
</evidence>
<evidence type="ECO:0000256" key="5">
    <source>
        <dbReference type="ARBA" id="ARBA00023015"/>
    </source>
</evidence>
<dbReference type="PANTHER" id="PTHR22648:SF0">
    <property type="entry name" value="TRANSCRIPTION TERMINATION_ANTITERMINATION PROTEIN NUSA"/>
    <property type="match status" value="1"/>
</dbReference>
<keyword evidence="3 7" id="KW-0889">Transcription antitermination</keyword>
<dbReference type="SUPFAM" id="SSF69705">
    <property type="entry name" value="Transcription factor NusA, N-terminal domain"/>
    <property type="match status" value="1"/>
</dbReference>
<keyword evidence="4 7" id="KW-0694">RNA-binding</keyword>
<reference evidence="10 11" key="1">
    <citation type="journal article" date="2016" name="Nat. Commun.">
        <title>Thousands of microbial genomes shed light on interconnected biogeochemical processes in an aquifer system.</title>
        <authorList>
            <person name="Anantharaman K."/>
            <person name="Brown C.T."/>
            <person name="Hug L.A."/>
            <person name="Sharon I."/>
            <person name="Castelle C.J."/>
            <person name="Probst A.J."/>
            <person name="Thomas B.C."/>
            <person name="Singh A."/>
            <person name="Wilkins M.J."/>
            <person name="Karaoz U."/>
            <person name="Brodie E.L."/>
            <person name="Williams K.H."/>
            <person name="Hubbard S.S."/>
            <person name="Banfield J.F."/>
        </authorList>
    </citation>
    <scope>NUCLEOTIDE SEQUENCE [LARGE SCALE GENOMIC DNA]</scope>
</reference>
<dbReference type="SUPFAM" id="SSF50249">
    <property type="entry name" value="Nucleic acid-binding proteins"/>
    <property type="match status" value="1"/>
</dbReference>
<dbReference type="CDD" id="cd22529">
    <property type="entry name" value="KH-II_NusA_rpt2"/>
    <property type="match status" value="1"/>
</dbReference>
<protein>
    <recommendedName>
        <fullName evidence="7">Transcription termination/antitermination protein NusA</fullName>
    </recommendedName>
</protein>
<dbReference type="FunFam" id="3.30.300.20:FF:000002">
    <property type="entry name" value="Transcription termination/antitermination protein NusA"/>
    <property type="match status" value="1"/>
</dbReference>
<comment type="function">
    <text evidence="7">Participates in both transcription termination and antitermination.</text>
</comment>
<dbReference type="InterPro" id="IPR010213">
    <property type="entry name" value="TF_NusA"/>
</dbReference>
<keyword evidence="5 7" id="KW-0805">Transcription regulation</keyword>
<dbReference type="InterPro" id="IPR030842">
    <property type="entry name" value="TF_NusA_bacterial"/>
</dbReference>
<dbReference type="InterPro" id="IPR025249">
    <property type="entry name" value="TF_NusA_KH_1st"/>
</dbReference>
<dbReference type="GO" id="GO:0003723">
    <property type="term" value="F:RNA binding"/>
    <property type="evidence" value="ECO:0007669"/>
    <property type="project" value="UniProtKB-UniRule"/>
</dbReference>
<gene>
    <name evidence="7" type="primary">nusA</name>
    <name evidence="10" type="ORF">A2750_01525</name>
</gene>
<keyword evidence="1 7" id="KW-0806">Transcription termination</keyword>
<dbReference type="GO" id="GO:0003700">
    <property type="term" value="F:DNA-binding transcription factor activity"/>
    <property type="evidence" value="ECO:0007669"/>
    <property type="project" value="InterPro"/>
</dbReference>
<dbReference type="InterPro" id="IPR004087">
    <property type="entry name" value="KH_dom"/>
</dbReference>
<dbReference type="CDD" id="cd04455">
    <property type="entry name" value="S1_NusA"/>
    <property type="match status" value="1"/>
</dbReference>
<dbReference type="InterPro" id="IPR012340">
    <property type="entry name" value="NA-bd_OB-fold"/>
</dbReference>
<feature type="domain" description="S1 motif" evidence="9">
    <location>
        <begin position="184"/>
        <end position="248"/>
    </location>
</feature>
<dbReference type="PROSITE" id="PS50084">
    <property type="entry name" value="KH_TYPE_1"/>
    <property type="match status" value="1"/>
</dbReference>
<dbReference type="Gene3D" id="3.30.1480.10">
    <property type="entry name" value="NusA, N-terminal domain"/>
    <property type="match status" value="1"/>
</dbReference>
<dbReference type="Pfam" id="PF08529">
    <property type="entry name" value="NusA_N"/>
    <property type="match status" value="1"/>
</dbReference>
<evidence type="ECO:0000256" key="6">
    <source>
        <dbReference type="ARBA" id="ARBA00023163"/>
    </source>
</evidence>
<dbReference type="CDD" id="cd02134">
    <property type="entry name" value="KH-II_NusA_rpt1"/>
    <property type="match status" value="1"/>
</dbReference>
<dbReference type="GO" id="GO:0006353">
    <property type="term" value="P:DNA-templated transcription termination"/>
    <property type="evidence" value="ECO:0007669"/>
    <property type="project" value="UniProtKB-UniRule"/>
</dbReference>
<evidence type="ECO:0000256" key="3">
    <source>
        <dbReference type="ARBA" id="ARBA00022814"/>
    </source>
</evidence>
<feature type="compositionally biased region" description="Low complexity" evidence="8">
    <location>
        <begin position="412"/>
        <end position="422"/>
    </location>
</feature>
<dbReference type="Pfam" id="PF13184">
    <property type="entry name" value="KH_NusA_1st"/>
    <property type="match status" value="1"/>
</dbReference>
<evidence type="ECO:0000256" key="7">
    <source>
        <dbReference type="HAMAP-Rule" id="MF_00945"/>
    </source>
</evidence>
<feature type="region of interest" description="Disordered" evidence="8">
    <location>
        <begin position="394"/>
        <end position="438"/>
    </location>
</feature>
<dbReference type="SMART" id="SM00322">
    <property type="entry name" value="KH"/>
    <property type="match status" value="2"/>
</dbReference>
<dbReference type="GO" id="GO:0005829">
    <property type="term" value="C:cytosol"/>
    <property type="evidence" value="ECO:0007669"/>
    <property type="project" value="TreeGrafter"/>
</dbReference>
<comment type="caution">
    <text evidence="10">The sequence shown here is derived from an EMBL/GenBank/DDBJ whole genome shotgun (WGS) entry which is preliminary data.</text>
</comment>
<evidence type="ECO:0000256" key="4">
    <source>
        <dbReference type="ARBA" id="ARBA00022884"/>
    </source>
</evidence>
<dbReference type="Gene3D" id="3.30.300.20">
    <property type="match status" value="2"/>
</dbReference>
<evidence type="ECO:0000256" key="2">
    <source>
        <dbReference type="ARBA" id="ARBA00022490"/>
    </source>
</evidence>